<evidence type="ECO:0000313" key="2">
    <source>
        <dbReference type="Proteomes" id="UP001239111"/>
    </source>
</evidence>
<name>A0ACC2PU55_9HYME</name>
<sequence length="102" mass="10696">MTFQFRMGSSNCQSNNAFKLMTADKESSAGAQAKVAKKNATSPKIGCLDGAGFICAEGYRKNVCHGGSGGPLVLNDRLAGIVLEGDSCDGLHLSMYIQVTAY</sequence>
<gene>
    <name evidence="1" type="ORF">QAD02_022721</name>
</gene>
<keyword evidence="2" id="KW-1185">Reference proteome</keyword>
<comment type="caution">
    <text evidence="1">The sequence shown here is derived from an EMBL/GenBank/DDBJ whole genome shotgun (WGS) entry which is preliminary data.</text>
</comment>
<proteinExistence type="predicted"/>
<dbReference type="EMBL" id="CM056741">
    <property type="protein sequence ID" value="KAJ8686927.1"/>
    <property type="molecule type" value="Genomic_DNA"/>
</dbReference>
<organism evidence="1 2">
    <name type="scientific">Eretmocerus hayati</name>
    <dbReference type="NCBI Taxonomy" id="131215"/>
    <lineage>
        <taxon>Eukaryota</taxon>
        <taxon>Metazoa</taxon>
        <taxon>Ecdysozoa</taxon>
        <taxon>Arthropoda</taxon>
        <taxon>Hexapoda</taxon>
        <taxon>Insecta</taxon>
        <taxon>Pterygota</taxon>
        <taxon>Neoptera</taxon>
        <taxon>Endopterygota</taxon>
        <taxon>Hymenoptera</taxon>
        <taxon>Apocrita</taxon>
        <taxon>Proctotrupomorpha</taxon>
        <taxon>Chalcidoidea</taxon>
        <taxon>Aphelinidae</taxon>
        <taxon>Aphelininae</taxon>
        <taxon>Eretmocerus</taxon>
    </lineage>
</organism>
<protein>
    <submittedName>
        <fullName evidence="1">Uncharacterized protein</fullName>
    </submittedName>
</protein>
<reference evidence="1" key="1">
    <citation type="submission" date="2023-04" db="EMBL/GenBank/DDBJ databases">
        <title>A chromosome-level genome assembly of the parasitoid wasp Eretmocerus hayati.</title>
        <authorList>
            <person name="Zhong Y."/>
            <person name="Liu S."/>
            <person name="Liu Y."/>
        </authorList>
    </citation>
    <scope>NUCLEOTIDE SEQUENCE</scope>
    <source>
        <strain evidence="1">ZJU_SS_LIU_2023</strain>
    </source>
</reference>
<evidence type="ECO:0000313" key="1">
    <source>
        <dbReference type="EMBL" id="KAJ8686927.1"/>
    </source>
</evidence>
<dbReference type="Proteomes" id="UP001239111">
    <property type="component" value="Chromosome 1"/>
</dbReference>
<accession>A0ACC2PU55</accession>